<sequence>MNKKTHIVSLFILIIAAFIFGRSTYTEYLAWYYGSNNLIFSEVNSALLSSLCNGFFFVLSACIIYASLTLLKRIPRNIVVSCLLQFCINIGLYTLFVAVERGYSKLHTLGPGATDITYGYFLGALLTSTLLTVAIVSVIHAKFLSSKHKDGLHKGV</sequence>
<feature type="transmembrane region" description="Helical" evidence="1">
    <location>
        <begin position="7"/>
        <end position="25"/>
    </location>
</feature>
<feature type="transmembrane region" description="Helical" evidence="1">
    <location>
        <begin position="78"/>
        <end position="98"/>
    </location>
</feature>
<dbReference type="STRING" id="716541.ECL_00628"/>
<dbReference type="EMBL" id="CP001918">
    <property type="protein sequence ID" value="ADF60194.1"/>
    <property type="molecule type" value="Genomic_DNA"/>
</dbReference>
<proteinExistence type="predicted"/>
<accession>A0A0H3CEZ8</accession>
<keyword evidence="3" id="KW-1185">Reference proteome</keyword>
<dbReference type="RefSeq" id="WP_013095337.1">
    <property type="nucleotide sequence ID" value="NC_014121.1"/>
</dbReference>
<dbReference type="HOGENOM" id="CLU_1683828_0_0_6"/>
<name>A0A0H3CEZ8_ENTCC</name>
<organism evidence="2 3">
    <name type="scientific">Enterobacter cloacae subsp. cloacae (strain ATCC 13047 / DSM 30054 / NBRC 13535 / NCTC 10005 / WDCM 00083 / NCDC 279-56)</name>
    <dbReference type="NCBI Taxonomy" id="716541"/>
    <lineage>
        <taxon>Bacteria</taxon>
        <taxon>Pseudomonadati</taxon>
        <taxon>Pseudomonadota</taxon>
        <taxon>Gammaproteobacteria</taxon>
        <taxon>Enterobacterales</taxon>
        <taxon>Enterobacteriaceae</taxon>
        <taxon>Enterobacter</taxon>
        <taxon>Enterobacter cloacae complex</taxon>
    </lineage>
</organism>
<dbReference type="EnsemblBacteria" id="ADF60194">
    <property type="protein sequence ID" value="ADF60194"/>
    <property type="gene ID" value="ECL_00628"/>
</dbReference>
<feature type="transmembrane region" description="Helical" evidence="1">
    <location>
        <begin position="45"/>
        <end position="66"/>
    </location>
</feature>
<dbReference type="KEGG" id="enc:ECL_00628"/>
<feature type="transmembrane region" description="Helical" evidence="1">
    <location>
        <begin position="118"/>
        <end position="139"/>
    </location>
</feature>
<evidence type="ECO:0000313" key="2">
    <source>
        <dbReference type="EMBL" id="ADF60194.1"/>
    </source>
</evidence>
<keyword evidence="1" id="KW-1133">Transmembrane helix</keyword>
<keyword evidence="1" id="KW-0472">Membrane</keyword>
<dbReference type="Proteomes" id="UP000002363">
    <property type="component" value="Chromosome"/>
</dbReference>
<protein>
    <submittedName>
        <fullName evidence="2">Uncharacterized protein</fullName>
    </submittedName>
</protein>
<reference evidence="2 3" key="1">
    <citation type="journal article" date="2010" name="J. Bacteriol.">
        <title>Complete genome sequence of Enterobacter cloacae subsp. cloacae type strain ATCC 13047.</title>
        <authorList>
            <person name="Ren Y."/>
            <person name="Ren Y."/>
            <person name="Zhou Z."/>
            <person name="Guo X."/>
            <person name="Li Y."/>
            <person name="Feng L."/>
            <person name="Wang L."/>
        </authorList>
    </citation>
    <scope>NUCLEOTIDE SEQUENCE [LARGE SCALE GENOMIC DNA]</scope>
    <source>
        <strain evidence="3">ATCC 13047 / DSM 30054 / NBRC 13535 / NCTC 10005 / WDCM 00083 / NCDC 279-56</strain>
    </source>
</reference>
<keyword evidence="1" id="KW-0812">Transmembrane</keyword>
<dbReference type="OrthoDB" id="6614193at2"/>
<dbReference type="AlphaFoldDB" id="A0A0H3CEZ8"/>
<evidence type="ECO:0000256" key="1">
    <source>
        <dbReference type="SAM" id="Phobius"/>
    </source>
</evidence>
<gene>
    <name evidence="2" type="ordered locus">ECL_00628</name>
</gene>
<evidence type="ECO:0000313" key="3">
    <source>
        <dbReference type="Proteomes" id="UP000002363"/>
    </source>
</evidence>